<dbReference type="Gene3D" id="3.40.50.720">
    <property type="entry name" value="NAD(P)-binding Rossmann-like Domain"/>
    <property type="match status" value="1"/>
</dbReference>
<dbReference type="EMBL" id="JBDPZC010000015">
    <property type="protein sequence ID" value="MEO3715571.1"/>
    <property type="molecule type" value="Genomic_DNA"/>
</dbReference>
<evidence type="ECO:0000313" key="3">
    <source>
        <dbReference type="EMBL" id="MEO3715571.1"/>
    </source>
</evidence>
<sequence length="246" mass="25870">MDKPVAFITGASRGIGAACAKALAEDGFGLVLHARSQEALEALMHELPAGLDPVSVLPVVYELQDSEAIGQAFQTIFKRFRRLDVLVNNAGVMESASLGMIARDSLARTLEVNLTAAILHLQGAAKLMGRAGRGSIINMSSVVGRWGAEGQVAYAASKAGLIGATLAAAKELAARQVRVNAIAPGIIDTDLHRQDGPEQRQRKLALVRMGRMGEAREVAQLVSFLASDRAAYITGQVIGIDGGMSL</sequence>
<name>A0ABV0GKJ4_9BURK</name>
<dbReference type="SMART" id="SM00822">
    <property type="entry name" value="PKS_KR"/>
    <property type="match status" value="1"/>
</dbReference>
<dbReference type="PANTHER" id="PTHR42879:SF2">
    <property type="entry name" value="3-OXOACYL-[ACYL-CARRIER-PROTEIN] REDUCTASE FABG"/>
    <property type="match status" value="1"/>
</dbReference>
<organism evidence="3 4">
    <name type="scientific">Roseateles flavus</name>
    <dbReference type="NCBI Taxonomy" id="3149041"/>
    <lineage>
        <taxon>Bacteria</taxon>
        <taxon>Pseudomonadati</taxon>
        <taxon>Pseudomonadota</taxon>
        <taxon>Betaproteobacteria</taxon>
        <taxon>Burkholderiales</taxon>
        <taxon>Sphaerotilaceae</taxon>
        <taxon>Roseateles</taxon>
    </lineage>
</organism>
<dbReference type="PRINTS" id="PR00080">
    <property type="entry name" value="SDRFAMILY"/>
</dbReference>
<evidence type="ECO:0000259" key="2">
    <source>
        <dbReference type="SMART" id="SM00822"/>
    </source>
</evidence>
<dbReference type="InterPro" id="IPR050259">
    <property type="entry name" value="SDR"/>
</dbReference>
<protein>
    <submittedName>
        <fullName evidence="3">SDR family NAD(P)-dependent oxidoreductase</fullName>
    </submittedName>
</protein>
<gene>
    <name evidence="3" type="ORF">ABDJ40_22590</name>
</gene>
<dbReference type="RefSeq" id="WP_347613101.1">
    <property type="nucleotide sequence ID" value="NZ_JBDPZC010000015.1"/>
</dbReference>
<dbReference type="PRINTS" id="PR00081">
    <property type="entry name" value="GDHRDH"/>
</dbReference>
<dbReference type="InterPro" id="IPR036291">
    <property type="entry name" value="NAD(P)-bd_dom_sf"/>
</dbReference>
<keyword evidence="4" id="KW-1185">Reference proteome</keyword>
<dbReference type="Pfam" id="PF13561">
    <property type="entry name" value="adh_short_C2"/>
    <property type="match status" value="1"/>
</dbReference>
<comment type="similarity">
    <text evidence="1">Belongs to the short-chain dehydrogenases/reductases (SDR) family.</text>
</comment>
<dbReference type="SUPFAM" id="SSF51735">
    <property type="entry name" value="NAD(P)-binding Rossmann-fold domains"/>
    <property type="match status" value="1"/>
</dbReference>
<dbReference type="Proteomes" id="UP001462640">
    <property type="component" value="Unassembled WGS sequence"/>
</dbReference>
<dbReference type="InterPro" id="IPR002347">
    <property type="entry name" value="SDR_fam"/>
</dbReference>
<comment type="caution">
    <text evidence="3">The sequence shown here is derived from an EMBL/GenBank/DDBJ whole genome shotgun (WGS) entry which is preliminary data.</text>
</comment>
<proteinExistence type="inferred from homology"/>
<evidence type="ECO:0000256" key="1">
    <source>
        <dbReference type="ARBA" id="ARBA00006484"/>
    </source>
</evidence>
<accession>A0ABV0GKJ4</accession>
<evidence type="ECO:0000313" key="4">
    <source>
        <dbReference type="Proteomes" id="UP001462640"/>
    </source>
</evidence>
<dbReference type="InterPro" id="IPR057326">
    <property type="entry name" value="KR_dom"/>
</dbReference>
<feature type="domain" description="Ketoreductase" evidence="2">
    <location>
        <begin position="4"/>
        <end position="189"/>
    </location>
</feature>
<dbReference type="PANTHER" id="PTHR42879">
    <property type="entry name" value="3-OXOACYL-(ACYL-CARRIER-PROTEIN) REDUCTASE"/>
    <property type="match status" value="1"/>
</dbReference>
<reference evidence="3 4" key="1">
    <citation type="submission" date="2024-05" db="EMBL/GenBank/DDBJ databases">
        <title>Roseateles sp. 2.12 16S ribosomal RNA gene Genome sequencing and assembly.</title>
        <authorList>
            <person name="Woo H."/>
        </authorList>
    </citation>
    <scope>NUCLEOTIDE SEQUENCE [LARGE SCALE GENOMIC DNA]</scope>
    <source>
        <strain evidence="3 4">2.12</strain>
    </source>
</reference>